<keyword evidence="8 10" id="KW-0687">Ribonucleoprotein</keyword>
<name>A0A8J8TFC1_9ARCH</name>
<dbReference type="Pfam" id="PF02978">
    <property type="entry name" value="SRP_SPB"/>
    <property type="match status" value="1"/>
</dbReference>
<evidence type="ECO:0000259" key="11">
    <source>
        <dbReference type="SMART" id="SM00382"/>
    </source>
</evidence>
<dbReference type="InterPro" id="IPR036891">
    <property type="entry name" value="Signal_recog_part_SRP54_M_sf"/>
</dbReference>
<keyword evidence="7 10" id="KW-0733">Signal recognition particle</keyword>
<evidence type="ECO:0000256" key="7">
    <source>
        <dbReference type="ARBA" id="ARBA00023135"/>
    </source>
</evidence>
<feature type="binding site" evidence="10">
    <location>
        <begin position="184"/>
        <end position="188"/>
    </location>
    <ligand>
        <name>GTP</name>
        <dbReference type="ChEBI" id="CHEBI:37565"/>
    </ligand>
</feature>
<evidence type="ECO:0000256" key="5">
    <source>
        <dbReference type="ARBA" id="ARBA00022884"/>
    </source>
</evidence>
<dbReference type="FunFam" id="3.40.50.300:FF:000022">
    <property type="entry name" value="Signal recognition particle 54 kDa subunit"/>
    <property type="match status" value="1"/>
</dbReference>
<accession>A0A8J8TFC1</accession>
<sequence>MVLEGLGQSLRNAISKITRANHIDEELIKEISKDIQRALLHADVNVKLVLELTKGLENKALHEAPPSGMSAKEYVIRIINEELTNILGDPRPLPIKKQTIMMVGLYGQGKTTTTGKLGRYFTKKGLKTGVIAADVHRPAAYDQLKQVAEKVNVSFYGEEGVKDAPGIVKRGLEHFSNMDVVIIDTSGRHALEEDLIQEIKDVADVAKPDERVLVLDAAVGQQAGPQAKAFHDAVDITSVIITKMDGTAKGGGALSAVAQTNATISFIGTGEHLVDLEPFDSARFVSRLLGMGDIQSLLETAKENISEEQAEETVKKMMSGKFTLVEMYEQMEMLTNMGPLQKVMNMIPGMGNLEGKVDMEESQDKLRRFRYIMDSMTQEEMEDPKVIKASRVSRIAKGAGVEAKDVRELIRQYNTSKKAVKGFMGNRKLRKQLMKQLSSNGVDQE</sequence>
<dbReference type="GO" id="GO:0006614">
    <property type="term" value="P:SRP-dependent cotranslational protein targeting to membrane"/>
    <property type="evidence" value="ECO:0007669"/>
    <property type="project" value="InterPro"/>
</dbReference>
<dbReference type="SMART" id="SM00963">
    <property type="entry name" value="SRP54_N"/>
    <property type="match status" value="1"/>
</dbReference>
<evidence type="ECO:0000256" key="10">
    <source>
        <dbReference type="HAMAP-Rule" id="MF_00306"/>
    </source>
</evidence>
<feature type="domain" description="Signal recognition particle SRP54 helical bundle" evidence="13">
    <location>
        <begin position="2"/>
        <end position="87"/>
    </location>
</feature>
<dbReference type="InterPro" id="IPR022941">
    <property type="entry name" value="SRP54"/>
</dbReference>
<dbReference type="EC" id="3.6.5.4" evidence="10"/>
<dbReference type="GO" id="GO:0048500">
    <property type="term" value="C:signal recognition particle"/>
    <property type="evidence" value="ECO:0007669"/>
    <property type="project" value="UniProtKB-UniRule"/>
</dbReference>
<dbReference type="Gene3D" id="1.10.260.30">
    <property type="entry name" value="Signal recognition particle, SRP54 subunit, M-domain"/>
    <property type="match status" value="1"/>
</dbReference>
<dbReference type="InterPro" id="IPR042101">
    <property type="entry name" value="SRP54_N_sf"/>
</dbReference>
<evidence type="ECO:0000256" key="3">
    <source>
        <dbReference type="ARBA" id="ARBA00022741"/>
    </source>
</evidence>
<dbReference type="SUPFAM" id="SSF52540">
    <property type="entry name" value="P-loop containing nucleoside triphosphate hydrolases"/>
    <property type="match status" value="1"/>
</dbReference>
<dbReference type="RefSeq" id="WP_020448963.1">
    <property type="nucleotide sequence ID" value="NZ_CAYAXV010000011.1"/>
</dbReference>
<keyword evidence="6 10" id="KW-0342">GTP-binding</keyword>
<dbReference type="Gene3D" id="3.40.50.300">
    <property type="entry name" value="P-loop containing nucleotide triphosphate hydrolases"/>
    <property type="match status" value="1"/>
</dbReference>
<dbReference type="GO" id="GO:0005525">
    <property type="term" value="F:GTP binding"/>
    <property type="evidence" value="ECO:0007669"/>
    <property type="project" value="UniProtKB-UniRule"/>
</dbReference>
<keyword evidence="2 10" id="KW-0963">Cytoplasm</keyword>
<keyword evidence="4 10" id="KW-0378">Hydrolase</keyword>
<feature type="binding site" evidence="10">
    <location>
        <begin position="104"/>
        <end position="111"/>
    </location>
    <ligand>
        <name>GTP</name>
        <dbReference type="ChEBI" id="CHEBI:37565"/>
    </ligand>
</feature>
<dbReference type="HAMAP" id="MF_00306">
    <property type="entry name" value="SRP54"/>
    <property type="match status" value="1"/>
</dbReference>
<dbReference type="OMA" id="GMTGQDA"/>
<evidence type="ECO:0000256" key="4">
    <source>
        <dbReference type="ARBA" id="ARBA00022801"/>
    </source>
</evidence>
<evidence type="ECO:0000259" key="12">
    <source>
        <dbReference type="SMART" id="SM00962"/>
    </source>
</evidence>
<evidence type="ECO:0000256" key="6">
    <source>
        <dbReference type="ARBA" id="ARBA00023134"/>
    </source>
</evidence>
<feature type="binding site" evidence="10">
    <location>
        <begin position="242"/>
        <end position="245"/>
    </location>
    <ligand>
        <name>GTP</name>
        <dbReference type="ChEBI" id="CHEBI:37565"/>
    </ligand>
</feature>
<evidence type="ECO:0000256" key="9">
    <source>
        <dbReference type="ARBA" id="ARBA00064051"/>
    </source>
</evidence>
<dbReference type="Pfam" id="PF02881">
    <property type="entry name" value="SRP54_N"/>
    <property type="match status" value="1"/>
</dbReference>
<dbReference type="InterPro" id="IPR036225">
    <property type="entry name" value="SRP/SRP_N"/>
</dbReference>
<evidence type="ECO:0000256" key="8">
    <source>
        <dbReference type="ARBA" id="ARBA00023274"/>
    </source>
</evidence>
<gene>
    <name evidence="10" type="primary">srp54</name>
    <name evidence="14" type="ORF">A3207_00175</name>
</gene>
<evidence type="ECO:0000256" key="2">
    <source>
        <dbReference type="ARBA" id="ARBA00022490"/>
    </source>
</evidence>
<evidence type="ECO:0000313" key="15">
    <source>
        <dbReference type="Proteomes" id="UP000752814"/>
    </source>
</evidence>
<dbReference type="InterPro" id="IPR013822">
    <property type="entry name" value="Signal_recog_particl_SRP54_hlx"/>
</dbReference>
<dbReference type="InterPro" id="IPR027417">
    <property type="entry name" value="P-loop_NTPase"/>
</dbReference>
<dbReference type="InterPro" id="IPR003593">
    <property type="entry name" value="AAA+_ATPase"/>
</dbReference>
<comment type="caution">
    <text evidence="14">The sequence shown here is derived from an EMBL/GenBank/DDBJ whole genome shotgun (WGS) entry which is preliminary data.</text>
</comment>
<dbReference type="CDD" id="cd17875">
    <property type="entry name" value="SRP54_G"/>
    <property type="match status" value="1"/>
</dbReference>
<evidence type="ECO:0000313" key="14">
    <source>
        <dbReference type="EMBL" id="TQS84499.1"/>
    </source>
</evidence>
<reference evidence="14" key="1">
    <citation type="submission" date="2016-03" db="EMBL/GenBank/DDBJ databases">
        <authorList>
            <person name="Borrel G."/>
            <person name="Mccann A."/>
            <person name="O'Toole P.W."/>
        </authorList>
    </citation>
    <scope>NUCLEOTIDE SEQUENCE</scope>
    <source>
        <strain evidence="14">183</strain>
    </source>
</reference>
<dbReference type="GeneID" id="41323493"/>
<dbReference type="SMART" id="SM00382">
    <property type="entry name" value="AAA"/>
    <property type="match status" value="1"/>
</dbReference>
<dbReference type="PANTHER" id="PTHR11564:SF5">
    <property type="entry name" value="SIGNAL RECOGNITION PARTICLE SUBUNIT SRP54"/>
    <property type="match status" value="1"/>
</dbReference>
<keyword evidence="5 10" id="KW-0694">RNA-binding</keyword>
<feature type="domain" description="SRP54-type proteins GTP-binding" evidence="12">
    <location>
        <begin position="97"/>
        <end position="290"/>
    </location>
</feature>
<proteinExistence type="inferred from homology"/>
<dbReference type="AlphaFoldDB" id="A0A8J8TFC1"/>
<comment type="subunit">
    <text evidence="9 10">Part of the signal recognition particle protein translocation system, which is composed of SRP and FtsY. Archaeal SRP consists of a 7S RNA molecule of 300 nucleotides and two protein subunits: SRP54 and SRP19.</text>
</comment>
<comment type="similarity">
    <text evidence="1 10">Belongs to the GTP-binding SRP family. SRP54 subfamily.</text>
</comment>
<dbReference type="InterPro" id="IPR000897">
    <property type="entry name" value="SRP54_GTPase_dom"/>
</dbReference>
<dbReference type="SUPFAM" id="SSF47364">
    <property type="entry name" value="Domain of the SRP/SRP receptor G-proteins"/>
    <property type="match status" value="1"/>
</dbReference>
<dbReference type="GO" id="GO:0008312">
    <property type="term" value="F:7S RNA binding"/>
    <property type="evidence" value="ECO:0007669"/>
    <property type="project" value="UniProtKB-UniRule"/>
</dbReference>
<dbReference type="Pfam" id="PF00448">
    <property type="entry name" value="SRP54"/>
    <property type="match status" value="1"/>
</dbReference>
<dbReference type="SMART" id="SM00962">
    <property type="entry name" value="SRP54"/>
    <property type="match status" value="1"/>
</dbReference>
<protein>
    <recommendedName>
        <fullName evidence="10">Signal recognition particle 54 kDa protein</fullName>
        <shortName evidence="10">SRP54</shortName>
        <ecNumber evidence="10">3.6.5.4</ecNumber>
    </recommendedName>
</protein>
<feature type="domain" description="AAA+ ATPase" evidence="11">
    <location>
        <begin position="96"/>
        <end position="289"/>
    </location>
</feature>
<comment type="subcellular location">
    <subcellularLocation>
        <location evidence="10">Cytoplasm</location>
    </subcellularLocation>
    <text evidence="10">The SRP-RNC complex is targeted to the cytoplasmic membrane.</text>
</comment>
<comment type="function">
    <text evidence="10">Involved in targeting and insertion of nascent membrane proteins into the cytoplasmic membrane. Binds to the hydrophobic signal sequence of the ribosome-nascent chain (RNC) as it emerges from the ribosomes. The SRP-RNC complex is then targeted to the cytoplasmic membrane where it interacts with the SRP receptor FtsY.</text>
</comment>
<organism evidence="14 15">
    <name type="scientific">Candidatus Methanomassiliicoccus intestinalis</name>
    <dbReference type="NCBI Taxonomy" id="1406512"/>
    <lineage>
        <taxon>Archaea</taxon>
        <taxon>Methanobacteriati</taxon>
        <taxon>Thermoplasmatota</taxon>
        <taxon>Thermoplasmata</taxon>
        <taxon>Methanomassiliicoccales</taxon>
        <taxon>Methanomassiliicoccaceae</taxon>
        <taxon>Methanomassiliicoccus</taxon>
    </lineage>
</organism>
<dbReference type="EMBL" id="LVVT01000001">
    <property type="protein sequence ID" value="TQS84499.1"/>
    <property type="molecule type" value="Genomic_DNA"/>
</dbReference>
<comment type="catalytic activity">
    <reaction evidence="10">
        <text>GTP + H2O = GDP + phosphate + H(+)</text>
        <dbReference type="Rhea" id="RHEA:19669"/>
        <dbReference type="ChEBI" id="CHEBI:15377"/>
        <dbReference type="ChEBI" id="CHEBI:15378"/>
        <dbReference type="ChEBI" id="CHEBI:37565"/>
        <dbReference type="ChEBI" id="CHEBI:43474"/>
        <dbReference type="ChEBI" id="CHEBI:58189"/>
        <dbReference type="EC" id="3.6.5.4"/>
    </reaction>
</comment>
<dbReference type="InterPro" id="IPR004125">
    <property type="entry name" value="Signal_recog_particle_SRP54_M"/>
</dbReference>
<keyword evidence="3 10" id="KW-0547">Nucleotide-binding</keyword>
<dbReference type="PANTHER" id="PTHR11564">
    <property type="entry name" value="SIGNAL RECOGNITION PARTICLE 54K PROTEIN SRP54"/>
    <property type="match status" value="1"/>
</dbReference>
<dbReference type="Proteomes" id="UP000752814">
    <property type="component" value="Unassembled WGS sequence"/>
</dbReference>
<comment type="domain">
    <text evidence="10">Composed of three domains: the N-terminal N domain, which is responsible for interactions with the ribosome, the central G domain, which binds GTP, and the C-terminal M domain, which binds the RNA and the signal sequence of the RNC.</text>
</comment>
<dbReference type="SUPFAM" id="SSF47446">
    <property type="entry name" value="Signal peptide-binding domain"/>
    <property type="match status" value="1"/>
</dbReference>
<dbReference type="Gene3D" id="1.20.120.140">
    <property type="entry name" value="Signal recognition particle SRP54, nucleotide-binding domain"/>
    <property type="match status" value="1"/>
</dbReference>
<evidence type="ECO:0000256" key="1">
    <source>
        <dbReference type="ARBA" id="ARBA00005450"/>
    </source>
</evidence>
<evidence type="ECO:0000259" key="13">
    <source>
        <dbReference type="SMART" id="SM00963"/>
    </source>
</evidence>
<dbReference type="GO" id="GO:0003924">
    <property type="term" value="F:GTPase activity"/>
    <property type="evidence" value="ECO:0007669"/>
    <property type="project" value="UniProtKB-UniRule"/>
</dbReference>